<keyword evidence="4" id="KW-1185">Reference proteome</keyword>
<sequence>MPALIAAILVGAIVLLAISVVLHILFWPFIFAQNYILLEHGIDRYSTPAIIVGVVAQLIYIAAAIGGVWISTSWKPPTDRTTGKVVGGGVFLVVCALMYAFFFPSNMSPQQRLDMFTEKCTEEVEAQHPSGDGQPLRADLIDRCVGRKVDDM</sequence>
<accession>A0A1H4I580</accession>
<evidence type="ECO:0000313" key="2">
    <source>
        <dbReference type="EMBL" id="SEB29080.1"/>
    </source>
</evidence>
<dbReference type="EMBL" id="FNSV01000001">
    <property type="protein sequence ID" value="SEB29080.1"/>
    <property type="molecule type" value="Genomic_DNA"/>
</dbReference>
<dbReference type="Proteomes" id="UP000183561">
    <property type="component" value="Unassembled WGS sequence"/>
</dbReference>
<evidence type="ECO:0000313" key="4">
    <source>
        <dbReference type="Proteomes" id="UP000183561"/>
    </source>
</evidence>
<name>A0A1H4I580_9NOCA</name>
<keyword evidence="1" id="KW-0812">Transmembrane</keyword>
<protein>
    <submittedName>
        <fullName evidence="2">Uncharacterized protein</fullName>
    </submittedName>
</protein>
<proteinExistence type="predicted"/>
<reference evidence="2" key="2">
    <citation type="submission" date="2016-10" db="EMBL/GenBank/DDBJ databases">
        <authorList>
            <person name="de Groot N.N."/>
        </authorList>
    </citation>
    <scope>NUCLEOTIDE SEQUENCE [LARGE SCALE GENOMIC DNA]</scope>
    <source>
        <strain evidence="2">DSM 44498</strain>
    </source>
</reference>
<dbReference type="RefSeq" id="WP_072948829.1">
    <property type="nucleotide sequence ID" value="NZ_FNSV01000001.1"/>
</dbReference>
<dbReference type="AlphaFoldDB" id="A0A1H4I580"/>
<gene>
    <name evidence="2" type="ORF">SAMN04490239_0012</name>
    <name evidence="3" type="ORF">SAMN04490239_0186</name>
</gene>
<keyword evidence="1" id="KW-0472">Membrane</keyword>
<keyword evidence="1" id="KW-1133">Transmembrane helix</keyword>
<feature type="transmembrane region" description="Helical" evidence="1">
    <location>
        <begin position="85"/>
        <end position="103"/>
    </location>
</feature>
<dbReference type="EMBL" id="FNSV01000001">
    <property type="protein sequence ID" value="SEB30064.1"/>
    <property type="molecule type" value="Genomic_DNA"/>
</dbReference>
<feature type="transmembrane region" description="Helical" evidence="1">
    <location>
        <begin position="50"/>
        <end position="70"/>
    </location>
</feature>
<evidence type="ECO:0000256" key="1">
    <source>
        <dbReference type="SAM" id="Phobius"/>
    </source>
</evidence>
<evidence type="ECO:0000313" key="3">
    <source>
        <dbReference type="EMBL" id="SEB30064.1"/>
    </source>
</evidence>
<organism evidence="2 4">
    <name type="scientific">Rhodococcus koreensis</name>
    <dbReference type="NCBI Taxonomy" id="99653"/>
    <lineage>
        <taxon>Bacteria</taxon>
        <taxon>Bacillati</taxon>
        <taxon>Actinomycetota</taxon>
        <taxon>Actinomycetes</taxon>
        <taxon>Mycobacteriales</taxon>
        <taxon>Nocardiaceae</taxon>
        <taxon>Rhodococcus</taxon>
    </lineage>
</organism>
<reference evidence="4" key="1">
    <citation type="submission" date="2016-10" db="EMBL/GenBank/DDBJ databases">
        <authorList>
            <person name="Varghese N."/>
            <person name="Submissions S."/>
        </authorList>
    </citation>
    <scope>NUCLEOTIDE SEQUENCE [LARGE SCALE GENOMIC DNA]</scope>
    <source>
        <strain evidence="4">DSM 44498</strain>
    </source>
</reference>
<feature type="transmembrane region" description="Helical" evidence="1">
    <location>
        <begin position="6"/>
        <end position="30"/>
    </location>
</feature>